<dbReference type="InterPro" id="IPR002828">
    <property type="entry name" value="SurE-like_Pase/nucleotidase"/>
</dbReference>
<dbReference type="InParanoid" id="E3K227"/>
<protein>
    <recommendedName>
        <fullName evidence="1">Survival protein SurE-like phosphatase/nucleotidase domain-containing protein</fullName>
    </recommendedName>
</protein>
<dbReference type="GO" id="GO:0016787">
    <property type="term" value="F:hydrolase activity"/>
    <property type="evidence" value="ECO:0007669"/>
    <property type="project" value="InterPro"/>
</dbReference>
<reference key="1">
    <citation type="submission" date="2007-01" db="EMBL/GenBank/DDBJ databases">
        <title>The Genome Sequence of Puccinia graminis f. sp. tritici Strain CRL 75-36-700-3.</title>
        <authorList>
            <consortium name="The Broad Institute Genome Sequencing Platform"/>
            <person name="Birren B."/>
            <person name="Lander E."/>
            <person name="Galagan J."/>
            <person name="Nusbaum C."/>
            <person name="Devon K."/>
            <person name="Cuomo C."/>
            <person name="Jaffe D."/>
            <person name="Butler J."/>
            <person name="Alvarez P."/>
            <person name="Gnerre S."/>
            <person name="Grabherr M."/>
            <person name="Mauceli E."/>
            <person name="Brockman W."/>
            <person name="Young S."/>
            <person name="LaButti K."/>
            <person name="Sykes S."/>
            <person name="DeCaprio D."/>
            <person name="Crawford M."/>
            <person name="Koehrsen M."/>
            <person name="Engels R."/>
            <person name="Montgomery P."/>
            <person name="Pearson M."/>
            <person name="Howarth C."/>
            <person name="Larson L."/>
            <person name="White J."/>
            <person name="Zeng Q."/>
            <person name="Kodira C."/>
            <person name="Yandava C."/>
            <person name="Alvarado L."/>
            <person name="O'Leary S."/>
            <person name="Szabo L."/>
            <person name="Dean R."/>
            <person name="Schein J."/>
        </authorList>
    </citation>
    <scope>NUCLEOTIDE SEQUENCE</scope>
    <source>
        <strain>CRL 75-36-700-3</strain>
    </source>
</reference>
<dbReference type="OrthoDB" id="4018688at2759"/>
<organism evidence="2 3">
    <name type="scientific">Puccinia graminis f. sp. tritici (strain CRL 75-36-700-3 / race SCCL)</name>
    <name type="common">Black stem rust fungus</name>
    <dbReference type="NCBI Taxonomy" id="418459"/>
    <lineage>
        <taxon>Eukaryota</taxon>
        <taxon>Fungi</taxon>
        <taxon>Dikarya</taxon>
        <taxon>Basidiomycota</taxon>
        <taxon>Pucciniomycotina</taxon>
        <taxon>Pucciniomycetes</taxon>
        <taxon>Pucciniales</taxon>
        <taxon>Pucciniaceae</taxon>
        <taxon>Puccinia</taxon>
    </lineage>
</organism>
<evidence type="ECO:0000259" key="1">
    <source>
        <dbReference type="Pfam" id="PF01975"/>
    </source>
</evidence>
<dbReference type="Pfam" id="PF01975">
    <property type="entry name" value="SurE"/>
    <property type="match status" value="1"/>
</dbReference>
<accession>E3K227</accession>
<dbReference type="InterPro" id="IPR036523">
    <property type="entry name" value="SurE-like_sf"/>
</dbReference>
<evidence type="ECO:0000313" key="2">
    <source>
        <dbReference type="EMBL" id="EFP78396.1"/>
    </source>
</evidence>
<dbReference type="RefSeq" id="XP_003322815.1">
    <property type="nucleotide sequence ID" value="XM_003322767.1"/>
</dbReference>
<gene>
    <name evidence="2" type="ORF">PGTG_04352</name>
</gene>
<evidence type="ECO:0000313" key="3">
    <source>
        <dbReference type="Proteomes" id="UP000008783"/>
    </source>
</evidence>
<dbReference type="VEuPathDB" id="FungiDB:PGTG_04352"/>
<reference evidence="3" key="2">
    <citation type="journal article" date="2011" name="Proc. Natl. Acad. Sci. U.S.A.">
        <title>Obligate biotrophy features unraveled by the genomic analysis of rust fungi.</title>
        <authorList>
            <person name="Duplessis S."/>
            <person name="Cuomo C.A."/>
            <person name="Lin Y.-C."/>
            <person name="Aerts A."/>
            <person name="Tisserant E."/>
            <person name="Veneault-Fourrey C."/>
            <person name="Joly D.L."/>
            <person name="Hacquard S."/>
            <person name="Amselem J."/>
            <person name="Cantarel B.L."/>
            <person name="Chiu R."/>
            <person name="Coutinho P.M."/>
            <person name="Feau N."/>
            <person name="Field M."/>
            <person name="Frey P."/>
            <person name="Gelhaye E."/>
            <person name="Goldberg J."/>
            <person name="Grabherr M.G."/>
            <person name="Kodira C.D."/>
            <person name="Kohler A."/>
            <person name="Kuees U."/>
            <person name="Lindquist E.A."/>
            <person name="Lucas S.M."/>
            <person name="Mago R."/>
            <person name="Mauceli E."/>
            <person name="Morin E."/>
            <person name="Murat C."/>
            <person name="Pangilinan J.L."/>
            <person name="Park R."/>
            <person name="Pearson M."/>
            <person name="Quesneville H."/>
            <person name="Rouhier N."/>
            <person name="Sakthikumar S."/>
            <person name="Salamov A.A."/>
            <person name="Schmutz J."/>
            <person name="Selles B."/>
            <person name="Shapiro H."/>
            <person name="Tanguay P."/>
            <person name="Tuskan G.A."/>
            <person name="Henrissat B."/>
            <person name="Van de Peer Y."/>
            <person name="Rouze P."/>
            <person name="Ellis J.G."/>
            <person name="Dodds P.N."/>
            <person name="Schein J.E."/>
            <person name="Zhong S."/>
            <person name="Hamelin R.C."/>
            <person name="Grigoriev I.V."/>
            <person name="Szabo L.J."/>
            <person name="Martin F."/>
        </authorList>
    </citation>
    <scope>NUCLEOTIDE SEQUENCE [LARGE SCALE GENOMIC DNA]</scope>
    <source>
        <strain evidence="3">CRL 75-36-700-3 / race SCCL</strain>
    </source>
</reference>
<keyword evidence="3" id="KW-1185">Reference proteome</keyword>
<dbReference type="GeneID" id="10535994"/>
<feature type="domain" description="Survival protein SurE-like phosphatase/nucleotidase" evidence="1">
    <location>
        <begin position="53"/>
        <end position="137"/>
    </location>
</feature>
<dbReference type="HOGENOM" id="CLU_1190384_0_0_1"/>
<name>E3K227_PUCGT</name>
<dbReference type="Proteomes" id="UP000008783">
    <property type="component" value="Unassembled WGS sequence"/>
</dbReference>
<dbReference type="Gene3D" id="3.40.1210.10">
    <property type="entry name" value="Survival protein SurE-like phosphatase/nucleotidase"/>
    <property type="match status" value="1"/>
</dbReference>
<dbReference type="EMBL" id="DS178270">
    <property type="protein sequence ID" value="EFP78396.1"/>
    <property type="molecule type" value="Genomic_DNA"/>
</dbReference>
<proteinExistence type="predicted"/>
<dbReference type="KEGG" id="pgr:PGTG_04352"/>
<dbReference type="AlphaFoldDB" id="E3K227"/>
<sequence>MIGIPILRPILGSGKCAKELESQNDEAIKGLSAKFRLLEEITVYRRLENKRRENTGLENQFSGTLGAASLGLRRGVAAITIPVDDENWHSYQSGYGKKSSEIYVNAMMRVIEELLKVEKTEGPNYLPAGCVLNINLQQAGPQTNCNRAQDYRFVLTTIFGSRHQCGIDLCGSHFLPSEQAVLDSQNGCWVPLIQSHSDPGAMSLLVCKSCGGLMNNEIVEFIVDRLKHIVVVQ</sequence>
<dbReference type="SUPFAM" id="SSF64167">
    <property type="entry name" value="SurE-like"/>
    <property type="match status" value="1"/>
</dbReference>